<dbReference type="Proteomes" id="UP001345691">
    <property type="component" value="Unassembled WGS sequence"/>
</dbReference>
<dbReference type="PANTHER" id="PTHR38790:SF4">
    <property type="entry name" value="2EXR DOMAIN-CONTAINING PROTEIN"/>
    <property type="match status" value="1"/>
</dbReference>
<keyword evidence="3" id="KW-1185">Reference proteome</keyword>
<comment type="caution">
    <text evidence="2">The sequence shown here is derived from an EMBL/GenBank/DDBJ whole genome shotgun (WGS) entry which is preliminary data.</text>
</comment>
<gene>
    <name evidence="2" type="ORF">LTR69_007958</name>
</gene>
<evidence type="ECO:0000313" key="3">
    <source>
        <dbReference type="Proteomes" id="UP001345691"/>
    </source>
</evidence>
<sequence>MSQRPSLEDGTQREGRSDQSQRPFDQPRNGDLSAHVKSRVELLSLPWELRQRILEYVFSLPCPGDFPPQKAPVPYGAPTFSRTARSPGYLTALCLCRQIYTEAHMLPFRTNLVSCPATFGSNTTTTDRFLKRLRSFQRNAIRRLELNLLASMTETWSLISILRLIAGVAGGNELQDTPLHLASAQDSGSAGESDLQALTINIGTRDLYLAQADSLTGLTHMLDLTPSAPAFLSGASWVTDGLVHLKALKRLTIVVEISGTVAQQLAASEKDQFQQNLVNFLPSVLEIKVDWKVVDDLVAKIDDNDWVNSLWSHDQAAMLFTHGASHDAYDEDLSREEVIAGAWPTRHATDTVIVVEAGRLGPCIQ</sequence>
<accession>A0ABR0J4R9</accession>
<evidence type="ECO:0000256" key="1">
    <source>
        <dbReference type="SAM" id="MobiDB-lite"/>
    </source>
</evidence>
<evidence type="ECO:0000313" key="2">
    <source>
        <dbReference type="EMBL" id="KAK5056417.1"/>
    </source>
</evidence>
<name>A0ABR0J4R9_9EURO</name>
<reference evidence="2 3" key="1">
    <citation type="submission" date="2023-08" db="EMBL/GenBank/DDBJ databases">
        <title>Black Yeasts Isolated from many extreme environments.</title>
        <authorList>
            <person name="Coleine C."/>
            <person name="Stajich J.E."/>
            <person name="Selbmann L."/>
        </authorList>
    </citation>
    <scope>NUCLEOTIDE SEQUENCE [LARGE SCALE GENOMIC DNA]</scope>
    <source>
        <strain evidence="2 3">CCFEE 6328</strain>
    </source>
</reference>
<dbReference type="EMBL" id="JAVRRF010000018">
    <property type="protein sequence ID" value="KAK5056417.1"/>
    <property type="molecule type" value="Genomic_DNA"/>
</dbReference>
<feature type="region of interest" description="Disordered" evidence="1">
    <location>
        <begin position="1"/>
        <end position="31"/>
    </location>
</feature>
<protein>
    <recommendedName>
        <fullName evidence="4">F-box domain-containing protein</fullName>
    </recommendedName>
</protein>
<organism evidence="2 3">
    <name type="scientific">Exophiala sideris</name>
    <dbReference type="NCBI Taxonomy" id="1016849"/>
    <lineage>
        <taxon>Eukaryota</taxon>
        <taxon>Fungi</taxon>
        <taxon>Dikarya</taxon>
        <taxon>Ascomycota</taxon>
        <taxon>Pezizomycotina</taxon>
        <taxon>Eurotiomycetes</taxon>
        <taxon>Chaetothyriomycetidae</taxon>
        <taxon>Chaetothyriales</taxon>
        <taxon>Herpotrichiellaceae</taxon>
        <taxon>Exophiala</taxon>
    </lineage>
</organism>
<feature type="compositionally biased region" description="Basic and acidic residues" evidence="1">
    <location>
        <begin position="1"/>
        <end position="19"/>
    </location>
</feature>
<dbReference type="PANTHER" id="PTHR38790">
    <property type="entry name" value="2EXR DOMAIN-CONTAINING PROTEIN-RELATED"/>
    <property type="match status" value="1"/>
</dbReference>
<evidence type="ECO:0008006" key="4">
    <source>
        <dbReference type="Google" id="ProtNLM"/>
    </source>
</evidence>
<proteinExistence type="predicted"/>